<keyword evidence="3" id="KW-0732">Signal</keyword>
<dbReference type="InterPro" id="IPR002491">
    <property type="entry name" value="ABC_transptr_periplasmic_BD"/>
</dbReference>
<dbReference type="PANTHER" id="PTHR30535">
    <property type="entry name" value="VITAMIN B12-BINDING PROTEIN"/>
    <property type="match status" value="1"/>
</dbReference>
<proteinExistence type="inferred from homology"/>
<organism evidence="5 6">
    <name type="scientific">Diplocloster modestus</name>
    <dbReference type="NCBI Taxonomy" id="2850322"/>
    <lineage>
        <taxon>Bacteria</taxon>
        <taxon>Bacillati</taxon>
        <taxon>Bacillota</taxon>
        <taxon>Clostridia</taxon>
        <taxon>Lachnospirales</taxon>
        <taxon>Lachnospiraceae</taxon>
        <taxon>Diplocloster</taxon>
    </lineage>
</organism>
<evidence type="ECO:0000256" key="1">
    <source>
        <dbReference type="ARBA" id="ARBA00008814"/>
    </source>
</evidence>
<dbReference type="PROSITE" id="PS51257">
    <property type="entry name" value="PROKAR_LIPOPROTEIN"/>
    <property type="match status" value="1"/>
</dbReference>
<dbReference type="PROSITE" id="PS50983">
    <property type="entry name" value="FE_B12_PBP"/>
    <property type="match status" value="1"/>
</dbReference>
<dbReference type="Pfam" id="PF01497">
    <property type="entry name" value="Peripla_BP_2"/>
    <property type="match status" value="1"/>
</dbReference>
<dbReference type="PANTHER" id="PTHR30535:SF34">
    <property type="entry name" value="MOLYBDATE-BINDING PROTEIN MOLA"/>
    <property type="match status" value="1"/>
</dbReference>
<feature type="region of interest" description="Disordered" evidence="2">
    <location>
        <begin position="28"/>
        <end position="54"/>
    </location>
</feature>
<dbReference type="Proteomes" id="UP001314681">
    <property type="component" value="Unassembled WGS sequence"/>
</dbReference>
<feature type="domain" description="Fe/B12 periplasmic-binding" evidence="4">
    <location>
        <begin position="104"/>
        <end position="366"/>
    </location>
</feature>
<dbReference type="RefSeq" id="WP_158354693.1">
    <property type="nucleotide sequence ID" value="NZ_JAHQCX010000021.1"/>
</dbReference>
<comment type="similarity">
    <text evidence="1">Belongs to the bacterial solute-binding protein 8 family.</text>
</comment>
<protein>
    <submittedName>
        <fullName evidence="5">ABC transporter substrate-binding protein</fullName>
    </submittedName>
</protein>
<dbReference type="Gene3D" id="3.40.50.1980">
    <property type="entry name" value="Nitrogenase molybdenum iron protein domain"/>
    <property type="match status" value="2"/>
</dbReference>
<feature type="chain" id="PRO_5045167949" evidence="3">
    <location>
        <begin position="24"/>
        <end position="369"/>
    </location>
</feature>
<gene>
    <name evidence="5" type="ORF">KTH90_21545</name>
</gene>
<sequence>MKQKKYYSLILAAVLALSTVLTGCGSDGSSAKPADTSVSESPAPTVSPEASAVPAASASPQTAASFAPSSVSILHSDKFKVSDGKVTFTDATGSEVTLTIKPERVVTLSNNWHDLWYDCGGTAVGRVDEELSALRNEEAKAVKVIGNSSSVSLEAVLAEEPDLVILGSPSKDGQDMAAALKDAGVEYLLYDYENFEGFLETLELYTILTDRADLYEKWAAENIAKVDHVREICAEQTPAQIIMLLPHATSGIYALKNSGFLGSLLEDLNTVNVAFQDAGGEDKNFVISMEELLKLDPQFILSRGGSGDGTEATATAIYESNPLWFELTAVKEGRYHHLPSDLFLYKANVRYGEAYEYLAKILYPDAFTE</sequence>
<dbReference type="SUPFAM" id="SSF53807">
    <property type="entry name" value="Helical backbone' metal receptor"/>
    <property type="match status" value="1"/>
</dbReference>
<dbReference type="InterPro" id="IPR050902">
    <property type="entry name" value="ABC_Transporter_SBP"/>
</dbReference>
<feature type="signal peptide" evidence="3">
    <location>
        <begin position="1"/>
        <end position="23"/>
    </location>
</feature>
<evidence type="ECO:0000256" key="2">
    <source>
        <dbReference type="SAM" id="MobiDB-lite"/>
    </source>
</evidence>
<evidence type="ECO:0000256" key="3">
    <source>
        <dbReference type="SAM" id="SignalP"/>
    </source>
</evidence>
<accession>A0ABS6KDI9</accession>
<reference evidence="5 6" key="1">
    <citation type="submission" date="2021-06" db="EMBL/GenBank/DDBJ databases">
        <title>Description of novel taxa of the family Lachnospiraceae.</title>
        <authorList>
            <person name="Chaplin A.V."/>
            <person name="Sokolova S.R."/>
            <person name="Pikina A.P."/>
            <person name="Korzhanova M."/>
            <person name="Belova V."/>
            <person name="Korostin D."/>
            <person name="Efimov B.A."/>
        </authorList>
    </citation>
    <scope>NUCLEOTIDE SEQUENCE [LARGE SCALE GENOMIC DNA]</scope>
    <source>
        <strain evidence="5 6">ASD4241</strain>
    </source>
</reference>
<comment type="caution">
    <text evidence="5">The sequence shown here is derived from an EMBL/GenBank/DDBJ whole genome shotgun (WGS) entry which is preliminary data.</text>
</comment>
<evidence type="ECO:0000259" key="4">
    <source>
        <dbReference type="PROSITE" id="PS50983"/>
    </source>
</evidence>
<name>A0ABS6KDI9_9FIRM</name>
<evidence type="ECO:0000313" key="5">
    <source>
        <dbReference type="EMBL" id="MBU9728580.1"/>
    </source>
</evidence>
<feature type="compositionally biased region" description="Low complexity" evidence="2">
    <location>
        <begin position="36"/>
        <end position="54"/>
    </location>
</feature>
<dbReference type="EMBL" id="JAHQCX010000021">
    <property type="protein sequence ID" value="MBU9728580.1"/>
    <property type="molecule type" value="Genomic_DNA"/>
</dbReference>
<keyword evidence="6" id="KW-1185">Reference proteome</keyword>
<evidence type="ECO:0000313" key="6">
    <source>
        <dbReference type="Proteomes" id="UP001314681"/>
    </source>
</evidence>